<keyword evidence="2" id="KW-0408">Iron</keyword>
<keyword evidence="2" id="KW-0479">Metal-binding</keyword>
<dbReference type="SUPFAM" id="SSF51182">
    <property type="entry name" value="RmlC-like cupins"/>
    <property type="match status" value="1"/>
</dbReference>
<dbReference type="Pfam" id="PF05726">
    <property type="entry name" value="Pirin_C"/>
    <property type="match status" value="1"/>
</dbReference>
<proteinExistence type="inferred from homology"/>
<comment type="cofactor">
    <cofactor evidence="2">
        <name>Fe cation</name>
        <dbReference type="ChEBI" id="CHEBI:24875"/>
    </cofactor>
    <text evidence="2">Binds 1 Fe cation per subunit.</text>
</comment>
<evidence type="ECO:0000259" key="4">
    <source>
        <dbReference type="Pfam" id="PF02678"/>
    </source>
</evidence>
<dbReference type="AlphaFoldDB" id="A0A2N0AJC0"/>
<gene>
    <name evidence="6" type="ORF">CH364_10030</name>
</gene>
<dbReference type="CDD" id="cd02909">
    <property type="entry name" value="cupin_pirin_N"/>
    <property type="match status" value="1"/>
</dbReference>
<dbReference type="InterPro" id="IPR011051">
    <property type="entry name" value="RmlC_Cupin_sf"/>
</dbReference>
<dbReference type="OrthoDB" id="321327at2"/>
<dbReference type="InterPro" id="IPR014710">
    <property type="entry name" value="RmlC-like_jellyroll"/>
</dbReference>
<organism evidence="6 7">
    <name type="scientific">Leptospira harrisiae</name>
    <dbReference type="NCBI Taxonomy" id="2023189"/>
    <lineage>
        <taxon>Bacteria</taxon>
        <taxon>Pseudomonadati</taxon>
        <taxon>Spirochaetota</taxon>
        <taxon>Spirochaetia</taxon>
        <taxon>Leptospirales</taxon>
        <taxon>Leptospiraceae</taxon>
        <taxon>Leptospira</taxon>
    </lineage>
</organism>
<evidence type="ECO:0000256" key="2">
    <source>
        <dbReference type="PIRSR" id="PIRSR006232-1"/>
    </source>
</evidence>
<dbReference type="GO" id="GO:0046872">
    <property type="term" value="F:metal ion binding"/>
    <property type="evidence" value="ECO:0007669"/>
    <property type="project" value="UniProtKB-KW"/>
</dbReference>
<evidence type="ECO:0000313" key="7">
    <source>
        <dbReference type="Proteomes" id="UP000232145"/>
    </source>
</evidence>
<keyword evidence="7" id="KW-1185">Reference proteome</keyword>
<dbReference type="InterPro" id="IPR012093">
    <property type="entry name" value="Pirin"/>
</dbReference>
<name>A0A2N0AJC0_9LEPT</name>
<dbReference type="PANTHER" id="PTHR13903:SF8">
    <property type="entry name" value="PIRIN"/>
    <property type="match status" value="1"/>
</dbReference>
<comment type="similarity">
    <text evidence="1 3">Belongs to the pirin family.</text>
</comment>
<feature type="domain" description="Pirin C-terminal" evidence="5">
    <location>
        <begin position="210"/>
        <end position="309"/>
    </location>
</feature>
<reference evidence="6 7" key="1">
    <citation type="submission" date="2017-07" db="EMBL/GenBank/DDBJ databases">
        <title>Leptospira spp. isolated from tropical soils.</title>
        <authorList>
            <person name="Thibeaux R."/>
            <person name="Iraola G."/>
            <person name="Ferres I."/>
            <person name="Bierque E."/>
            <person name="Girault D."/>
            <person name="Soupe-Gilbert M.-E."/>
            <person name="Picardeau M."/>
            <person name="Goarant C."/>
        </authorList>
    </citation>
    <scope>NUCLEOTIDE SEQUENCE [LARGE SCALE GENOMIC DNA]</scope>
    <source>
        <strain evidence="6 7">FH2-B-A1</strain>
    </source>
</reference>
<comment type="caution">
    <text evidence="6">The sequence shown here is derived from an EMBL/GenBank/DDBJ whole genome shotgun (WGS) entry which is preliminary data.</text>
</comment>
<dbReference type="Pfam" id="PF02678">
    <property type="entry name" value="Pirin"/>
    <property type="match status" value="1"/>
</dbReference>
<feature type="binding site" evidence="2">
    <location>
        <position position="76"/>
    </location>
    <ligand>
        <name>Fe cation</name>
        <dbReference type="ChEBI" id="CHEBI:24875"/>
    </ligand>
</feature>
<evidence type="ECO:0000256" key="1">
    <source>
        <dbReference type="ARBA" id="ARBA00008416"/>
    </source>
</evidence>
<feature type="binding site" evidence="2">
    <location>
        <position position="74"/>
    </location>
    <ligand>
        <name>Fe cation</name>
        <dbReference type="ChEBI" id="CHEBI:24875"/>
    </ligand>
</feature>
<dbReference type="RefSeq" id="WP_100743771.1">
    <property type="nucleotide sequence ID" value="NZ_NPDW01000002.1"/>
</dbReference>
<evidence type="ECO:0000259" key="5">
    <source>
        <dbReference type="Pfam" id="PF05726"/>
    </source>
</evidence>
<dbReference type="InterPro" id="IPR008778">
    <property type="entry name" value="Pirin_C_dom"/>
</dbReference>
<feature type="domain" description="Pirin N-terminal" evidence="4">
    <location>
        <begin position="64"/>
        <end position="140"/>
    </location>
</feature>
<feature type="binding site" evidence="2">
    <location>
        <position position="120"/>
    </location>
    <ligand>
        <name>Fe cation</name>
        <dbReference type="ChEBI" id="CHEBI:24875"/>
    </ligand>
</feature>
<dbReference type="PANTHER" id="PTHR13903">
    <property type="entry name" value="PIRIN-RELATED"/>
    <property type="match status" value="1"/>
</dbReference>
<evidence type="ECO:0000313" key="6">
    <source>
        <dbReference type="EMBL" id="PJZ84360.1"/>
    </source>
</evidence>
<protein>
    <submittedName>
        <fullName evidence="6">Pirin</fullName>
    </submittedName>
</protein>
<dbReference type="Proteomes" id="UP000232145">
    <property type="component" value="Unassembled WGS sequence"/>
</dbReference>
<dbReference type="Gene3D" id="2.60.120.10">
    <property type="entry name" value="Jelly Rolls"/>
    <property type="match status" value="2"/>
</dbReference>
<feature type="binding site" evidence="2">
    <location>
        <position position="118"/>
    </location>
    <ligand>
        <name>Fe cation</name>
        <dbReference type="ChEBI" id="CHEBI:24875"/>
    </ligand>
</feature>
<evidence type="ECO:0000256" key="3">
    <source>
        <dbReference type="RuleBase" id="RU003457"/>
    </source>
</evidence>
<dbReference type="InterPro" id="IPR003829">
    <property type="entry name" value="Pirin_N_dom"/>
</dbReference>
<accession>A0A2N0AJC0</accession>
<dbReference type="EMBL" id="NPDX01000002">
    <property type="protein sequence ID" value="PJZ84360.1"/>
    <property type="molecule type" value="Genomic_DNA"/>
</dbReference>
<sequence>MKHKSILYAQKLDFQWPTSDPFLFCVHHEDYYPKGNGKFGPDASLQGRQIGQDFAGKDGWRMYHGETIPGFPGHPHRGFETVTVVQRGLIDHADSQGAAGRYGDGDVQWMTAGAGIQHSEMFPLVNEAGDNTLELFQIWMNLPAKNKFVDPHFKMFWNEDIPVKVVSDANGRKVKIKTVAGSLFGDKPLDPPPDSWAGDPKNEVGIYILDLDPEVSFVIPGSSIGNNRNLYYFRGEGLVLDEVVVPGKHMYNLKSDVSLELKNGSEPGRILILEGKPIAEPVVQYGPFVMNKQEEIQQAFDDYRKTQFGGWPWDSYDPVHVGKSRFARHADGKEEVPKEKSGNSN</sequence>